<evidence type="ECO:0000256" key="6">
    <source>
        <dbReference type="ARBA" id="ARBA00038485"/>
    </source>
</evidence>
<dbReference type="AlphaFoldDB" id="A0A1X7TGC8"/>
<dbReference type="InterPro" id="IPR003689">
    <property type="entry name" value="ZIP"/>
</dbReference>
<dbReference type="Pfam" id="PF02535">
    <property type="entry name" value="Zip"/>
    <property type="match status" value="1"/>
</dbReference>
<dbReference type="PANTHER" id="PTHR16950">
    <property type="entry name" value="ZINC TRANSPORTER SLC39A7 HISTIDINE-RICH MEMBRANE PROTEIN KE4"/>
    <property type="match status" value="1"/>
</dbReference>
<dbReference type="OrthoDB" id="529273at2759"/>
<keyword evidence="3 7" id="KW-0812">Transmembrane</keyword>
<evidence type="ECO:0000256" key="3">
    <source>
        <dbReference type="ARBA" id="ARBA00022692"/>
    </source>
</evidence>
<comment type="similarity">
    <text evidence="6">Belongs to the ZIP transporter (TC 2.A.5) family. KE4/Catsup subfamily.</text>
</comment>
<protein>
    <submittedName>
        <fullName evidence="8">Uncharacterized protein</fullName>
    </submittedName>
</protein>
<accession>A0A1X7TGC8</accession>
<evidence type="ECO:0000256" key="2">
    <source>
        <dbReference type="ARBA" id="ARBA00022448"/>
    </source>
</evidence>
<organism evidence="8">
    <name type="scientific">Amphimedon queenslandica</name>
    <name type="common">Sponge</name>
    <dbReference type="NCBI Taxonomy" id="400682"/>
    <lineage>
        <taxon>Eukaryota</taxon>
        <taxon>Metazoa</taxon>
        <taxon>Porifera</taxon>
        <taxon>Demospongiae</taxon>
        <taxon>Heteroscleromorpha</taxon>
        <taxon>Haplosclerida</taxon>
        <taxon>Niphatidae</taxon>
        <taxon>Amphimedon</taxon>
    </lineage>
</organism>
<dbReference type="GO" id="GO:0016020">
    <property type="term" value="C:membrane"/>
    <property type="evidence" value="ECO:0007669"/>
    <property type="project" value="UniProtKB-SubCell"/>
</dbReference>
<keyword evidence="4 7" id="KW-1133">Transmembrane helix</keyword>
<dbReference type="STRING" id="400682.A0A1X7TGC8"/>
<dbReference type="InParanoid" id="A0A1X7TGC8"/>
<evidence type="ECO:0000313" key="8">
    <source>
        <dbReference type="EnsemblMetazoa" id="Aqu2.1.13756_001"/>
    </source>
</evidence>
<proteinExistence type="inferred from homology"/>
<dbReference type="GO" id="GO:0005385">
    <property type="term" value="F:zinc ion transmembrane transporter activity"/>
    <property type="evidence" value="ECO:0007669"/>
    <property type="project" value="TreeGrafter"/>
</dbReference>
<reference evidence="8" key="1">
    <citation type="submission" date="2017-05" db="UniProtKB">
        <authorList>
            <consortium name="EnsemblMetazoa"/>
        </authorList>
    </citation>
    <scope>IDENTIFICATION</scope>
</reference>
<evidence type="ECO:0000256" key="7">
    <source>
        <dbReference type="SAM" id="Phobius"/>
    </source>
</evidence>
<sequence>MIVSQLLHTTVPLLFLAGTAFSLSLPPSLSFLSSPFSSQTELWTYAALSSTLLVSAAPFFILFFIPINSASEHSDFLKVLLSFASGGLLGDAFLHLMPPGCITTKTVIIMATIRHHGGGHDHTQEMMVGLWVLAGIIAFLIVEKFVRTVKGGGHQYVHFNSENGSSLICSSNARYCKAKNFYLDLRRFDEFATRQGDTYRSFRENIFEPGEVGGHCRLDKPLLREQGGHKSPLQSWYAELEEYNGFDSDPFETGGCDLIIDKPSVFIKLDAGINLYHHYCDFFNLYASQHINGSFDDDINIIFWDTSYSIYRDLFIETWSAFTSNPLMKLADFAGKRVCFKDLMFPLLARMRGGLYYNTYIVSVI</sequence>
<feature type="transmembrane region" description="Helical" evidence="7">
    <location>
        <begin position="128"/>
        <end position="146"/>
    </location>
</feature>
<dbReference type="EnsemblMetazoa" id="Aqu2.1.13756_001">
    <property type="protein sequence ID" value="Aqu2.1.13756_001"/>
    <property type="gene ID" value="Aqu2.1.13756"/>
</dbReference>
<keyword evidence="5 7" id="KW-0472">Membrane</keyword>
<feature type="transmembrane region" description="Helical" evidence="7">
    <location>
        <begin position="46"/>
        <end position="67"/>
    </location>
</feature>
<name>A0A1X7TGC8_AMPQE</name>
<keyword evidence="2" id="KW-0813">Transport</keyword>
<dbReference type="PANTHER" id="PTHR16950:SF25">
    <property type="entry name" value="ZINC TRANSPORTER SLC39A7"/>
    <property type="match status" value="1"/>
</dbReference>
<evidence type="ECO:0000256" key="1">
    <source>
        <dbReference type="ARBA" id="ARBA00004141"/>
    </source>
</evidence>
<dbReference type="GO" id="GO:0006882">
    <property type="term" value="P:intracellular zinc ion homeostasis"/>
    <property type="evidence" value="ECO:0007669"/>
    <property type="project" value="TreeGrafter"/>
</dbReference>
<dbReference type="eggNOG" id="KOG4698">
    <property type="taxonomic scope" value="Eukaryota"/>
</dbReference>
<comment type="subcellular location">
    <subcellularLocation>
        <location evidence="1">Membrane</location>
        <topology evidence="1">Multi-pass membrane protein</topology>
    </subcellularLocation>
</comment>
<evidence type="ECO:0000256" key="4">
    <source>
        <dbReference type="ARBA" id="ARBA00022989"/>
    </source>
</evidence>
<evidence type="ECO:0000256" key="5">
    <source>
        <dbReference type="ARBA" id="ARBA00023136"/>
    </source>
</evidence>